<evidence type="ECO:0000313" key="3">
    <source>
        <dbReference type="Proteomes" id="UP000030746"/>
    </source>
</evidence>
<dbReference type="EMBL" id="KB200521">
    <property type="protein sequence ID" value="ESP01359.1"/>
    <property type="molecule type" value="Genomic_DNA"/>
</dbReference>
<gene>
    <name evidence="2" type="ORF">LOTGIDRAFT_157536</name>
</gene>
<dbReference type="RefSeq" id="XP_009047993.1">
    <property type="nucleotide sequence ID" value="XM_009049745.1"/>
</dbReference>
<reference evidence="2 3" key="1">
    <citation type="journal article" date="2013" name="Nature">
        <title>Insights into bilaterian evolution from three spiralian genomes.</title>
        <authorList>
            <person name="Simakov O."/>
            <person name="Marletaz F."/>
            <person name="Cho S.J."/>
            <person name="Edsinger-Gonzales E."/>
            <person name="Havlak P."/>
            <person name="Hellsten U."/>
            <person name="Kuo D.H."/>
            <person name="Larsson T."/>
            <person name="Lv J."/>
            <person name="Arendt D."/>
            <person name="Savage R."/>
            <person name="Osoegawa K."/>
            <person name="de Jong P."/>
            <person name="Grimwood J."/>
            <person name="Chapman J.A."/>
            <person name="Shapiro H."/>
            <person name="Aerts A."/>
            <person name="Otillar R.P."/>
            <person name="Terry A.Y."/>
            <person name="Boore J.L."/>
            <person name="Grigoriev I.V."/>
            <person name="Lindberg D.R."/>
            <person name="Seaver E.C."/>
            <person name="Weisblat D.A."/>
            <person name="Putnam N.H."/>
            <person name="Rokhsar D.S."/>
        </authorList>
    </citation>
    <scope>NUCLEOTIDE SEQUENCE [LARGE SCALE GENOMIC DNA]</scope>
</reference>
<dbReference type="HOGENOM" id="CLU_2266776_0_0_1"/>
<dbReference type="CTD" id="20237412"/>
<dbReference type="KEGG" id="lgi:LOTGIDRAFT_157536"/>
<keyword evidence="3" id="KW-1185">Reference proteome</keyword>
<organism evidence="2 3">
    <name type="scientific">Lottia gigantea</name>
    <name type="common">Giant owl limpet</name>
    <dbReference type="NCBI Taxonomy" id="225164"/>
    <lineage>
        <taxon>Eukaryota</taxon>
        <taxon>Metazoa</taxon>
        <taxon>Spiralia</taxon>
        <taxon>Lophotrochozoa</taxon>
        <taxon>Mollusca</taxon>
        <taxon>Gastropoda</taxon>
        <taxon>Patellogastropoda</taxon>
        <taxon>Lottioidea</taxon>
        <taxon>Lottiidae</taxon>
        <taxon>Lottia</taxon>
    </lineage>
</organism>
<accession>V4ABM0</accession>
<sequence length="103" mass="10944">MATNMLLQPSLTSTCLSLEAEQFLNDNSGAPSIEGIIGGLESGGTEEPFEVTGDIFDLMQQVETAVTPTAQPLMPPPGTPVLKNSWIRGKTGRNRYNCSGTES</sequence>
<feature type="region of interest" description="Disordered" evidence="1">
    <location>
        <begin position="67"/>
        <end position="86"/>
    </location>
</feature>
<dbReference type="Proteomes" id="UP000030746">
    <property type="component" value="Unassembled WGS sequence"/>
</dbReference>
<protein>
    <submittedName>
        <fullName evidence="2">Uncharacterized protein</fullName>
    </submittedName>
</protein>
<evidence type="ECO:0000256" key="1">
    <source>
        <dbReference type="SAM" id="MobiDB-lite"/>
    </source>
</evidence>
<name>V4ABM0_LOTGI</name>
<evidence type="ECO:0000313" key="2">
    <source>
        <dbReference type="EMBL" id="ESP01359.1"/>
    </source>
</evidence>
<proteinExistence type="predicted"/>
<dbReference type="GeneID" id="20237412"/>
<dbReference type="AlphaFoldDB" id="V4ABM0"/>